<feature type="transmembrane region" description="Helical" evidence="6">
    <location>
        <begin position="228"/>
        <end position="252"/>
    </location>
</feature>
<dbReference type="EMBL" id="FMKA01000004">
    <property type="protein sequence ID" value="SCP96222.1"/>
    <property type="molecule type" value="Genomic_DNA"/>
</dbReference>
<feature type="transmembrane region" description="Helical" evidence="6">
    <location>
        <begin position="336"/>
        <end position="353"/>
    </location>
</feature>
<accession>A0A1D3TR98</accession>
<dbReference type="OrthoDB" id="8609648at2"/>
<feature type="transmembrane region" description="Helical" evidence="6">
    <location>
        <begin position="91"/>
        <end position="114"/>
    </location>
</feature>
<reference evidence="7 8" key="1">
    <citation type="submission" date="2016-09" db="EMBL/GenBank/DDBJ databases">
        <authorList>
            <person name="Capua I."/>
            <person name="De Benedictis P."/>
            <person name="Joannis T."/>
            <person name="Lombin L.H."/>
            <person name="Cattoli G."/>
        </authorList>
    </citation>
    <scope>NUCLEOTIDE SEQUENCE [LARGE SCALE GENOMIC DNA]</scope>
    <source>
        <strain evidence="7 8">GluBS11</strain>
    </source>
</reference>
<organism evidence="7 8">
    <name type="scientific">Anaerobium acetethylicum</name>
    <dbReference type="NCBI Taxonomy" id="1619234"/>
    <lineage>
        <taxon>Bacteria</taxon>
        <taxon>Bacillati</taxon>
        <taxon>Bacillota</taxon>
        <taxon>Clostridia</taxon>
        <taxon>Lachnospirales</taxon>
        <taxon>Lachnospiraceae</taxon>
        <taxon>Anaerobium</taxon>
    </lineage>
</organism>
<protein>
    <submittedName>
        <fullName evidence="7">Membrane protein involved in the export of O-antigen and teichoic acid</fullName>
    </submittedName>
</protein>
<evidence type="ECO:0000256" key="3">
    <source>
        <dbReference type="ARBA" id="ARBA00022692"/>
    </source>
</evidence>
<dbReference type="AlphaFoldDB" id="A0A1D3TR98"/>
<dbReference type="STRING" id="1619234.SAMN05421730_100422"/>
<evidence type="ECO:0000256" key="4">
    <source>
        <dbReference type="ARBA" id="ARBA00022989"/>
    </source>
</evidence>
<feature type="transmembrane region" description="Helical" evidence="6">
    <location>
        <begin position="365"/>
        <end position="389"/>
    </location>
</feature>
<dbReference type="GO" id="GO:0005886">
    <property type="term" value="C:plasma membrane"/>
    <property type="evidence" value="ECO:0007669"/>
    <property type="project" value="UniProtKB-SubCell"/>
</dbReference>
<dbReference type="PANTHER" id="PTHR30250">
    <property type="entry name" value="PST FAMILY PREDICTED COLANIC ACID TRANSPORTER"/>
    <property type="match status" value="1"/>
</dbReference>
<feature type="transmembrane region" description="Helical" evidence="6">
    <location>
        <begin position="462"/>
        <end position="482"/>
    </location>
</feature>
<dbReference type="PANTHER" id="PTHR30250:SF26">
    <property type="entry name" value="PSMA PROTEIN"/>
    <property type="match status" value="1"/>
</dbReference>
<dbReference type="Proteomes" id="UP000199315">
    <property type="component" value="Unassembled WGS sequence"/>
</dbReference>
<evidence type="ECO:0000256" key="1">
    <source>
        <dbReference type="ARBA" id="ARBA00004651"/>
    </source>
</evidence>
<gene>
    <name evidence="7" type="ORF">SAMN05421730_100422</name>
</gene>
<dbReference type="RefSeq" id="WP_091231230.1">
    <property type="nucleotide sequence ID" value="NZ_FMKA01000004.1"/>
</dbReference>
<sequence>MSKDNRIIKNVATGFGGQCITLILGLIVPRIFITSYGSDANGFLSTLTQIFTYMALLEAGIGQAARNALFKPFGDENKDEISEITYLANCYFRKFTICYAIGVTILSFALPFVLKTNIDRFTIFLLVMLEGMSGVVSFYFIQTPSIILSVDGKGYVNNAISLTDKIIGYATKIIMASLGISIVILQVVHFFVTITKVFAYEIYFKKHYGWIAPKRKVNSLKLKDRNSYILTEVCWTIFSSTDMIVLSIFVSTQLSSVYGIYNMIFANISSLLSAVFISIGYLIGYSYHNGTETYKKLHDSLNSIFIGLVTILMSVCYVLTIPFVSLYTRGITDVNYIYSSLPLMFCLIQILSWSRYVGGQLTGIAGYAMQTGYISLVEALTNLILSVLFVHRFGIVGVTLATVIALPLKVVWCTYIADKKVMQRSYWRSISIIGVNLLFFFSVVLLSKFYTPKITSYGQCAVWGIILTVVFSTIGMGLNFLVNRDCWQVVRRYILKR</sequence>
<keyword evidence="8" id="KW-1185">Reference proteome</keyword>
<proteinExistence type="predicted"/>
<feature type="transmembrane region" description="Helical" evidence="6">
    <location>
        <begin position="173"/>
        <end position="199"/>
    </location>
</feature>
<feature type="transmembrane region" description="Helical" evidence="6">
    <location>
        <begin position="12"/>
        <end position="33"/>
    </location>
</feature>
<evidence type="ECO:0000256" key="6">
    <source>
        <dbReference type="SAM" id="Phobius"/>
    </source>
</evidence>
<evidence type="ECO:0000313" key="7">
    <source>
        <dbReference type="EMBL" id="SCP96222.1"/>
    </source>
</evidence>
<feature type="transmembrane region" description="Helical" evidence="6">
    <location>
        <begin position="395"/>
        <end position="417"/>
    </location>
</feature>
<name>A0A1D3TR98_9FIRM</name>
<feature type="transmembrane region" description="Helical" evidence="6">
    <location>
        <begin position="429"/>
        <end position="450"/>
    </location>
</feature>
<evidence type="ECO:0000256" key="2">
    <source>
        <dbReference type="ARBA" id="ARBA00022475"/>
    </source>
</evidence>
<keyword evidence="3 6" id="KW-0812">Transmembrane</keyword>
<dbReference type="InterPro" id="IPR050833">
    <property type="entry name" value="Poly_Biosynth_Transport"/>
</dbReference>
<evidence type="ECO:0000256" key="5">
    <source>
        <dbReference type="ARBA" id="ARBA00023136"/>
    </source>
</evidence>
<comment type="subcellular location">
    <subcellularLocation>
        <location evidence="1">Cell membrane</location>
        <topology evidence="1">Multi-pass membrane protein</topology>
    </subcellularLocation>
</comment>
<feature type="transmembrane region" description="Helical" evidence="6">
    <location>
        <begin position="258"/>
        <end position="283"/>
    </location>
</feature>
<evidence type="ECO:0000313" key="8">
    <source>
        <dbReference type="Proteomes" id="UP000199315"/>
    </source>
</evidence>
<keyword evidence="2" id="KW-1003">Cell membrane</keyword>
<feature type="transmembrane region" description="Helical" evidence="6">
    <location>
        <begin position="121"/>
        <end position="141"/>
    </location>
</feature>
<keyword evidence="5 6" id="KW-0472">Membrane</keyword>
<feature type="transmembrane region" description="Helical" evidence="6">
    <location>
        <begin position="304"/>
        <end position="324"/>
    </location>
</feature>
<keyword evidence="4 6" id="KW-1133">Transmembrane helix</keyword>